<feature type="transmembrane region" description="Helical" evidence="6">
    <location>
        <begin position="87"/>
        <end position="104"/>
    </location>
</feature>
<evidence type="ECO:0000256" key="2">
    <source>
        <dbReference type="ARBA" id="ARBA00010970"/>
    </source>
</evidence>
<keyword evidence="3 6" id="KW-0812">Transmembrane</keyword>
<accession>A0A0N4ZUV6</accession>
<name>A0A0N4ZUV6_PARTI</name>
<feature type="transmembrane region" description="Helical" evidence="6">
    <location>
        <begin position="173"/>
        <end position="193"/>
    </location>
</feature>
<dbReference type="STRING" id="131310.A0A0N4ZUV6"/>
<evidence type="ECO:0000256" key="3">
    <source>
        <dbReference type="ARBA" id="ARBA00022692"/>
    </source>
</evidence>
<evidence type="ECO:0000256" key="1">
    <source>
        <dbReference type="ARBA" id="ARBA00004141"/>
    </source>
</evidence>
<organism evidence="7 8">
    <name type="scientific">Parastrongyloides trichosuri</name>
    <name type="common">Possum-specific nematode worm</name>
    <dbReference type="NCBI Taxonomy" id="131310"/>
    <lineage>
        <taxon>Eukaryota</taxon>
        <taxon>Metazoa</taxon>
        <taxon>Ecdysozoa</taxon>
        <taxon>Nematoda</taxon>
        <taxon>Chromadorea</taxon>
        <taxon>Rhabditida</taxon>
        <taxon>Tylenchina</taxon>
        <taxon>Panagrolaimomorpha</taxon>
        <taxon>Strongyloidoidea</taxon>
        <taxon>Strongyloididae</taxon>
        <taxon>Parastrongyloides</taxon>
    </lineage>
</organism>
<protein>
    <submittedName>
        <fullName evidence="8">Etoposide-induced protein 2.4 homolog</fullName>
    </submittedName>
</protein>
<keyword evidence="4 6" id="KW-1133">Transmembrane helix</keyword>
<dbReference type="PANTHER" id="PTHR21389:SF0">
    <property type="entry name" value="ETOPOSIDE-INDUCED PROTEIN 2.4 HOMOLOG"/>
    <property type="match status" value="1"/>
</dbReference>
<evidence type="ECO:0000313" key="8">
    <source>
        <dbReference type="WBParaSite" id="PTRK_0001236900.1"/>
    </source>
</evidence>
<feature type="transmembrane region" description="Helical" evidence="6">
    <location>
        <begin position="260"/>
        <end position="279"/>
    </location>
</feature>
<evidence type="ECO:0000313" key="7">
    <source>
        <dbReference type="Proteomes" id="UP000038045"/>
    </source>
</evidence>
<feature type="transmembrane region" description="Helical" evidence="6">
    <location>
        <begin position="238"/>
        <end position="254"/>
    </location>
</feature>
<comment type="similarity">
    <text evidence="2">Belongs to the EI24 family.</text>
</comment>
<reference evidence="8" key="1">
    <citation type="submission" date="2017-02" db="UniProtKB">
        <authorList>
            <consortium name="WormBaseParasite"/>
        </authorList>
    </citation>
    <scope>IDENTIFICATION</scope>
</reference>
<dbReference type="GO" id="GO:0016236">
    <property type="term" value="P:macroautophagy"/>
    <property type="evidence" value="ECO:0007669"/>
    <property type="project" value="TreeGrafter"/>
</dbReference>
<dbReference type="GO" id="GO:0005783">
    <property type="term" value="C:endoplasmic reticulum"/>
    <property type="evidence" value="ECO:0007669"/>
    <property type="project" value="TreeGrafter"/>
</dbReference>
<dbReference type="InterPro" id="IPR059112">
    <property type="entry name" value="CysZ/EI24"/>
</dbReference>
<dbReference type="Proteomes" id="UP000038045">
    <property type="component" value="Unplaced"/>
</dbReference>
<evidence type="ECO:0000256" key="4">
    <source>
        <dbReference type="ARBA" id="ARBA00022989"/>
    </source>
</evidence>
<dbReference type="GO" id="GO:0016020">
    <property type="term" value="C:membrane"/>
    <property type="evidence" value="ECO:0007669"/>
    <property type="project" value="UniProtKB-SubCell"/>
</dbReference>
<evidence type="ECO:0000256" key="6">
    <source>
        <dbReference type="SAM" id="Phobius"/>
    </source>
</evidence>
<keyword evidence="7" id="KW-1185">Reference proteome</keyword>
<dbReference type="AlphaFoldDB" id="A0A0N4ZUV6"/>
<keyword evidence="5 6" id="KW-0472">Membrane</keyword>
<dbReference type="Pfam" id="PF07264">
    <property type="entry name" value="EI24"/>
    <property type="match status" value="1"/>
</dbReference>
<comment type="subcellular location">
    <subcellularLocation>
        <location evidence="1">Membrane</location>
        <topology evidence="1">Multi-pass membrane protein</topology>
    </subcellularLocation>
</comment>
<sequence>MAISSFRIFFWDFLEGVKCSVKGFFVIKELDRVTHIEPTTKEKKPIRTVLSERRRIEAKKKDVSSVKKKSEEVPVNNMPIWQRILKIIFYNLICVFAITIIQYMCEIFKSTGPEGSNLAKILTVIIQLIGSVPIIFTRILSVLWHSDVSNTALRYRGVTSSDSSPFSVKAADFIFTIVFELLFNIQSILLVHFPFPAAVNNFLIFVHLSLLNALYSFEYYWMALGWDTQRRRAAVEDSWPYFFGFGALLTFASTFFENSAINGCIFASLFPFFIISGYLNNFTPARKEIPSIPIFKLSFYIADKLSYRIFGFLRRTMFN</sequence>
<feature type="transmembrane region" description="Helical" evidence="6">
    <location>
        <begin position="199"/>
        <end position="217"/>
    </location>
</feature>
<feature type="transmembrane region" description="Helical" evidence="6">
    <location>
        <begin position="124"/>
        <end position="144"/>
    </location>
</feature>
<dbReference type="WBParaSite" id="PTRK_0001236900.1">
    <property type="protein sequence ID" value="PTRK_0001236900.1"/>
    <property type="gene ID" value="PTRK_0001236900"/>
</dbReference>
<dbReference type="PANTHER" id="PTHR21389">
    <property type="entry name" value="P53 INDUCED PROTEIN"/>
    <property type="match status" value="1"/>
</dbReference>
<proteinExistence type="inferred from homology"/>
<evidence type="ECO:0000256" key="5">
    <source>
        <dbReference type="ARBA" id="ARBA00023136"/>
    </source>
</evidence>